<organism evidence="6 7">
    <name type="scientific">Paenibacillus pini JCM 16418</name>
    <dbReference type="NCBI Taxonomy" id="1236976"/>
    <lineage>
        <taxon>Bacteria</taxon>
        <taxon>Bacillati</taxon>
        <taxon>Bacillota</taxon>
        <taxon>Bacilli</taxon>
        <taxon>Bacillales</taxon>
        <taxon>Paenibacillaceae</taxon>
        <taxon>Paenibacillus</taxon>
    </lineage>
</organism>
<dbReference type="CDD" id="cd00616">
    <property type="entry name" value="AHBA_syn"/>
    <property type="match status" value="1"/>
</dbReference>
<dbReference type="InterPro" id="IPR015421">
    <property type="entry name" value="PyrdxlP-dep_Trfase_major"/>
</dbReference>
<comment type="similarity">
    <text evidence="2 5">Belongs to the DegT/DnrJ/EryC1 family.</text>
</comment>
<dbReference type="RefSeq" id="WP_036646468.1">
    <property type="nucleotide sequence ID" value="NZ_BAVZ01000002.1"/>
</dbReference>
<dbReference type="GO" id="GO:0000271">
    <property type="term" value="P:polysaccharide biosynthetic process"/>
    <property type="evidence" value="ECO:0007669"/>
    <property type="project" value="TreeGrafter"/>
</dbReference>
<dbReference type="Gene3D" id="3.40.640.10">
    <property type="entry name" value="Type I PLP-dependent aspartate aminotransferase-like (Major domain)"/>
    <property type="match status" value="1"/>
</dbReference>
<evidence type="ECO:0000256" key="5">
    <source>
        <dbReference type="RuleBase" id="RU004508"/>
    </source>
</evidence>
<feature type="modified residue" description="N6-(pyridoxal phosphate)lysine" evidence="4">
    <location>
        <position position="186"/>
    </location>
</feature>
<dbReference type="eggNOG" id="COG0399">
    <property type="taxonomic scope" value="Bacteria"/>
</dbReference>
<dbReference type="Pfam" id="PF01041">
    <property type="entry name" value="DegT_DnrJ_EryC1"/>
    <property type="match status" value="1"/>
</dbReference>
<dbReference type="InterPro" id="IPR000653">
    <property type="entry name" value="DegT/StrS_aminotransferase"/>
</dbReference>
<dbReference type="PANTHER" id="PTHR30244:SF36">
    <property type="entry name" value="3-OXO-GLUCOSE-6-PHOSPHATE:GLUTAMATE AMINOTRANSFERASE"/>
    <property type="match status" value="1"/>
</dbReference>
<dbReference type="Proteomes" id="UP000019364">
    <property type="component" value="Unassembled WGS sequence"/>
</dbReference>
<keyword evidence="7" id="KW-1185">Reference proteome</keyword>
<dbReference type="GO" id="GO:0008483">
    <property type="term" value="F:transaminase activity"/>
    <property type="evidence" value="ECO:0007669"/>
    <property type="project" value="TreeGrafter"/>
</dbReference>
<evidence type="ECO:0000313" key="6">
    <source>
        <dbReference type="EMBL" id="GAF06922.1"/>
    </source>
</evidence>
<evidence type="ECO:0000256" key="2">
    <source>
        <dbReference type="ARBA" id="ARBA00037999"/>
    </source>
</evidence>
<reference evidence="6 7" key="1">
    <citation type="journal article" date="2014" name="Genome Announc.">
        <title>Draft Genome Sequence of Paenibacillus pini JCM 16418T, Isolated from the Rhizosphere of Pine Tree.</title>
        <authorList>
            <person name="Yuki M."/>
            <person name="Oshima K."/>
            <person name="Suda W."/>
            <person name="Oshida Y."/>
            <person name="Kitamura K."/>
            <person name="Iida Y."/>
            <person name="Hattori M."/>
            <person name="Ohkuma M."/>
        </authorList>
    </citation>
    <scope>NUCLEOTIDE SEQUENCE [LARGE SCALE GENOMIC DNA]</scope>
    <source>
        <strain evidence="6 7">JCM 16418</strain>
    </source>
</reference>
<evidence type="ECO:0000313" key="7">
    <source>
        <dbReference type="Proteomes" id="UP000019364"/>
    </source>
</evidence>
<dbReference type="Gene3D" id="3.90.1150.10">
    <property type="entry name" value="Aspartate Aminotransferase, domain 1"/>
    <property type="match status" value="1"/>
</dbReference>
<protein>
    <submittedName>
        <fullName evidence="6">Pleiotropic regulatory protein</fullName>
    </submittedName>
</protein>
<evidence type="ECO:0000256" key="3">
    <source>
        <dbReference type="PIRSR" id="PIRSR000390-1"/>
    </source>
</evidence>
<evidence type="ECO:0000256" key="4">
    <source>
        <dbReference type="PIRSR" id="PIRSR000390-2"/>
    </source>
</evidence>
<dbReference type="InterPro" id="IPR015424">
    <property type="entry name" value="PyrdxlP-dep_Trfase"/>
</dbReference>
<dbReference type="InterPro" id="IPR015422">
    <property type="entry name" value="PyrdxlP-dep_Trfase_small"/>
</dbReference>
<dbReference type="AlphaFoldDB" id="W7YEJ0"/>
<accession>W7YEJ0</accession>
<comment type="caution">
    <text evidence="6">The sequence shown here is derived from an EMBL/GenBank/DDBJ whole genome shotgun (WGS) entry which is preliminary data.</text>
</comment>
<keyword evidence="1 4" id="KW-0663">Pyridoxal phosphate</keyword>
<dbReference type="PIRSF" id="PIRSF000390">
    <property type="entry name" value="PLP_StrS"/>
    <property type="match status" value="1"/>
</dbReference>
<name>W7YEJ0_9BACL</name>
<dbReference type="SUPFAM" id="SSF53383">
    <property type="entry name" value="PLP-dependent transferases"/>
    <property type="match status" value="1"/>
</dbReference>
<proteinExistence type="inferred from homology"/>
<gene>
    <name evidence="6" type="ORF">JCM16418_906</name>
</gene>
<dbReference type="GO" id="GO:0030170">
    <property type="term" value="F:pyridoxal phosphate binding"/>
    <property type="evidence" value="ECO:0007669"/>
    <property type="project" value="TreeGrafter"/>
</dbReference>
<dbReference type="PANTHER" id="PTHR30244">
    <property type="entry name" value="TRANSAMINASE"/>
    <property type="match status" value="1"/>
</dbReference>
<feature type="active site" description="Proton acceptor" evidence="3">
    <location>
        <position position="186"/>
    </location>
</feature>
<dbReference type="STRING" id="1236976.JCM16418_906"/>
<dbReference type="EMBL" id="BAVZ01000002">
    <property type="protein sequence ID" value="GAF06922.1"/>
    <property type="molecule type" value="Genomic_DNA"/>
</dbReference>
<dbReference type="OrthoDB" id="9810913at2"/>
<evidence type="ECO:0000256" key="1">
    <source>
        <dbReference type="ARBA" id="ARBA00022898"/>
    </source>
</evidence>
<sequence length="375" mass="41534">MNVPFFNYASRYAEDREKIKDIVYQVGISDNFILKERVVELEDAIRQYTGAKHVIAVANGTTALTILLQAMGVGPGVDVLTPAFSFISTASTIALLGGTPVFVDVDPLTGMMDPNDLERKVTPASKVVIPTHLFSVMADMESIHEIAQKHNLVVLEDSAVALGARQQGAIAGIMGNAGLYSFFPAKPLGGIGDGAVIVTNDDELGRISRMLRNHGQDGITRFYHHLLGYNNRMDETAASYLLHKLRRFDDLLNKRREIAGLYNEAFKHLAPMIQVVTDAHEERVYYTYVIQAERRDELKEFLESRGIETQIYYPTALPLQPAFAYLGHQAGDFPNAEAITGRSLALPLYAEMPSEHVQQVIIAVVDFYARVNVHA</sequence>